<name>A0A6C0IIS5_9ZZZZ</name>
<feature type="region of interest" description="Disordered" evidence="1">
    <location>
        <begin position="222"/>
        <end position="258"/>
    </location>
</feature>
<protein>
    <submittedName>
        <fullName evidence="2">Uncharacterized protein</fullName>
    </submittedName>
</protein>
<dbReference type="EMBL" id="MN740184">
    <property type="protein sequence ID" value="QHT92405.1"/>
    <property type="molecule type" value="Genomic_DNA"/>
</dbReference>
<feature type="region of interest" description="Disordered" evidence="1">
    <location>
        <begin position="74"/>
        <end position="101"/>
    </location>
</feature>
<feature type="compositionally biased region" description="Basic and acidic residues" evidence="1">
    <location>
        <begin position="74"/>
        <end position="83"/>
    </location>
</feature>
<proteinExistence type="predicted"/>
<accession>A0A6C0IIS5</accession>
<reference evidence="2" key="1">
    <citation type="journal article" date="2020" name="Nature">
        <title>Giant virus diversity and host interactions through global metagenomics.</title>
        <authorList>
            <person name="Schulz F."/>
            <person name="Roux S."/>
            <person name="Paez-Espino D."/>
            <person name="Jungbluth S."/>
            <person name="Walsh D.A."/>
            <person name="Denef V.J."/>
            <person name="McMahon K.D."/>
            <person name="Konstantinidis K.T."/>
            <person name="Eloe-Fadrosh E.A."/>
            <person name="Kyrpides N.C."/>
            <person name="Woyke T."/>
        </authorList>
    </citation>
    <scope>NUCLEOTIDE SEQUENCE</scope>
    <source>
        <strain evidence="2">GVMAG-M-3300023184-88</strain>
    </source>
</reference>
<evidence type="ECO:0000256" key="1">
    <source>
        <dbReference type="SAM" id="MobiDB-lite"/>
    </source>
</evidence>
<organism evidence="2">
    <name type="scientific">viral metagenome</name>
    <dbReference type="NCBI Taxonomy" id="1070528"/>
    <lineage>
        <taxon>unclassified sequences</taxon>
        <taxon>metagenomes</taxon>
        <taxon>organismal metagenomes</taxon>
    </lineage>
</organism>
<feature type="compositionally biased region" description="Basic residues" evidence="1">
    <location>
        <begin position="184"/>
        <end position="197"/>
    </location>
</feature>
<sequence length="258" mass="28722">MVHKTRKHTTQQKKGIDSIPELRRAFEHIEQFVDAKLSKKESKENISKDLRKEWFKIFHKELKKPAAEAFVHDRSNEKHEVKHDHRRTVRKGGSLQPLAGAPLDYTTRPGIYLAPGQRPDANGGLPLSRVQSGGVQGGAPYGSFVQYVDNGFFNPEIAQSYDPVPGQPTWPRPAADMGSNVFKGGKRKTHRKIRGKSQHGGYPFEDAMEAVSHAFGARLIPSSVPPSAPQDAATWMRSGTLGASPDQVQRRPDYQLVN</sequence>
<feature type="region of interest" description="Disordered" evidence="1">
    <location>
        <begin position="173"/>
        <end position="201"/>
    </location>
</feature>
<evidence type="ECO:0000313" key="2">
    <source>
        <dbReference type="EMBL" id="QHT92405.1"/>
    </source>
</evidence>
<feature type="compositionally biased region" description="Basic and acidic residues" evidence="1">
    <location>
        <begin position="248"/>
        <end position="258"/>
    </location>
</feature>
<dbReference type="AlphaFoldDB" id="A0A6C0IIS5"/>